<sequence length="79" mass="7893">MAGRGMGCASRGGGAVESGPKNKVMSETSKTTGPIMMKKGGMANKGGINQHKRMAMGKPIGKMGGGMMAKGYKKGGAAC</sequence>
<reference evidence="3" key="1">
    <citation type="submission" date="2020-05" db="EMBL/GenBank/DDBJ databases">
        <authorList>
            <person name="Chiriac C."/>
            <person name="Salcher M."/>
            <person name="Ghai R."/>
            <person name="Kavagutti S V."/>
        </authorList>
    </citation>
    <scope>NUCLEOTIDE SEQUENCE</scope>
</reference>
<feature type="region of interest" description="Disordered" evidence="1">
    <location>
        <begin position="1"/>
        <end position="50"/>
    </location>
</feature>
<feature type="compositionally biased region" description="Low complexity" evidence="1">
    <location>
        <begin position="36"/>
        <end position="47"/>
    </location>
</feature>
<dbReference type="EMBL" id="LR796617">
    <property type="protein sequence ID" value="CAB4155068.1"/>
    <property type="molecule type" value="Genomic_DNA"/>
</dbReference>
<name>A0A6J7X2G6_9CAUD</name>
<protein>
    <submittedName>
        <fullName evidence="3">Uncharacterized protein</fullName>
    </submittedName>
</protein>
<gene>
    <name evidence="2" type="ORF">UFOVP652_69</name>
    <name evidence="3" type="ORF">UFOVP734_55</name>
</gene>
<dbReference type="EMBL" id="LR798328">
    <property type="protein sequence ID" value="CAB5224341.1"/>
    <property type="molecule type" value="Genomic_DNA"/>
</dbReference>
<feature type="compositionally biased region" description="Gly residues" evidence="1">
    <location>
        <begin position="1"/>
        <end position="16"/>
    </location>
</feature>
<evidence type="ECO:0000256" key="1">
    <source>
        <dbReference type="SAM" id="MobiDB-lite"/>
    </source>
</evidence>
<evidence type="ECO:0000313" key="2">
    <source>
        <dbReference type="EMBL" id="CAB4155068.1"/>
    </source>
</evidence>
<proteinExistence type="predicted"/>
<evidence type="ECO:0000313" key="3">
    <source>
        <dbReference type="EMBL" id="CAB5224341.1"/>
    </source>
</evidence>
<accession>A0A6J7X2G6</accession>
<organism evidence="3">
    <name type="scientific">uncultured Caudovirales phage</name>
    <dbReference type="NCBI Taxonomy" id="2100421"/>
    <lineage>
        <taxon>Viruses</taxon>
        <taxon>Duplodnaviria</taxon>
        <taxon>Heunggongvirae</taxon>
        <taxon>Uroviricota</taxon>
        <taxon>Caudoviricetes</taxon>
        <taxon>Peduoviridae</taxon>
        <taxon>Maltschvirus</taxon>
        <taxon>Maltschvirus maltsch</taxon>
    </lineage>
</organism>